<keyword evidence="1" id="KW-0472">Membrane</keyword>
<proteinExistence type="predicted"/>
<feature type="transmembrane region" description="Helical" evidence="1">
    <location>
        <begin position="47"/>
        <end position="70"/>
    </location>
</feature>
<accession>A0A2M7SB50</accession>
<keyword evidence="1" id="KW-1133">Transmembrane helix</keyword>
<keyword evidence="1" id="KW-0812">Transmembrane</keyword>
<evidence type="ECO:0000313" key="2">
    <source>
        <dbReference type="EMBL" id="PIZ16689.1"/>
    </source>
</evidence>
<sequence length="73" mass="7983">MNFNALGRTFIILGVLLAILGFALVVMHRMPGTGKLPGDIYIQKKNFSFFFPVTTCLIISAAISLLINLLGKK</sequence>
<reference evidence="3" key="1">
    <citation type="submission" date="2017-09" db="EMBL/GenBank/DDBJ databases">
        <title>Depth-based differentiation of microbial function through sediment-hosted aquifers and enrichment of novel symbionts in the deep terrestrial subsurface.</title>
        <authorList>
            <person name="Probst A.J."/>
            <person name="Ladd B."/>
            <person name="Jarett J.K."/>
            <person name="Geller-Mcgrath D.E."/>
            <person name="Sieber C.M.K."/>
            <person name="Emerson J.B."/>
            <person name="Anantharaman K."/>
            <person name="Thomas B.C."/>
            <person name="Malmstrom R."/>
            <person name="Stieglmeier M."/>
            <person name="Klingl A."/>
            <person name="Woyke T."/>
            <person name="Ryan C.M."/>
            <person name="Banfield J.F."/>
        </authorList>
    </citation>
    <scope>NUCLEOTIDE SEQUENCE [LARGE SCALE GENOMIC DNA]</scope>
</reference>
<gene>
    <name evidence="2" type="ORF">COY52_06510</name>
</gene>
<dbReference type="InterPro" id="IPR021320">
    <property type="entry name" value="DUF2905"/>
</dbReference>
<evidence type="ECO:0000313" key="3">
    <source>
        <dbReference type="Proteomes" id="UP000229307"/>
    </source>
</evidence>
<name>A0A2M7SB50_9BACT</name>
<dbReference type="PANTHER" id="PTHR36443:SF1">
    <property type="entry name" value="BSR5223 PROTEIN"/>
    <property type="match status" value="1"/>
</dbReference>
<dbReference type="EMBL" id="PFMR01000171">
    <property type="protein sequence ID" value="PIZ16689.1"/>
    <property type="molecule type" value="Genomic_DNA"/>
</dbReference>
<organism evidence="2 3">
    <name type="scientific">Candidatus Desantisbacteria bacterium CG_4_10_14_0_8_um_filter_48_22</name>
    <dbReference type="NCBI Taxonomy" id="1974543"/>
    <lineage>
        <taxon>Bacteria</taxon>
        <taxon>Candidatus Desantisiibacteriota</taxon>
    </lineage>
</organism>
<dbReference type="Proteomes" id="UP000229307">
    <property type="component" value="Unassembled WGS sequence"/>
</dbReference>
<protein>
    <submittedName>
        <fullName evidence="2">DUF2905 domain-containing protein</fullName>
    </submittedName>
</protein>
<dbReference type="Pfam" id="PF11146">
    <property type="entry name" value="DUF2905"/>
    <property type="match status" value="1"/>
</dbReference>
<comment type="caution">
    <text evidence="2">The sequence shown here is derived from an EMBL/GenBank/DDBJ whole genome shotgun (WGS) entry which is preliminary data.</text>
</comment>
<dbReference type="PANTHER" id="PTHR36443">
    <property type="entry name" value="BSR5223 PROTEIN"/>
    <property type="match status" value="1"/>
</dbReference>
<evidence type="ECO:0000256" key="1">
    <source>
        <dbReference type="SAM" id="Phobius"/>
    </source>
</evidence>
<feature type="transmembrane region" description="Helical" evidence="1">
    <location>
        <begin position="6"/>
        <end position="26"/>
    </location>
</feature>
<dbReference type="AlphaFoldDB" id="A0A2M7SB50"/>